<name>A0A9P8SMD9_9HYPO</name>
<dbReference type="PANTHER" id="PTHR47706:SF6">
    <property type="entry name" value="NMRA-LIKE FAMILY PROTEIN (AFU_ORTHOLOGUE AFUA_6G00280)"/>
    <property type="match status" value="1"/>
</dbReference>
<evidence type="ECO:0000256" key="2">
    <source>
        <dbReference type="ARBA" id="ARBA00023002"/>
    </source>
</evidence>
<gene>
    <name evidence="5" type="ORF">HRG_04052</name>
</gene>
<dbReference type="GeneID" id="68353181"/>
<evidence type="ECO:0000256" key="3">
    <source>
        <dbReference type="SAM" id="Phobius"/>
    </source>
</evidence>
<dbReference type="InterPro" id="IPR045312">
    <property type="entry name" value="PCBER-like"/>
</dbReference>
<feature type="transmembrane region" description="Helical" evidence="3">
    <location>
        <begin position="17"/>
        <end position="36"/>
    </location>
</feature>
<comment type="caution">
    <text evidence="5">The sequence shown here is derived from an EMBL/GenBank/DDBJ whole genome shotgun (WGS) entry which is preliminary data.</text>
</comment>
<feature type="domain" description="NmrA-like" evidence="4">
    <location>
        <begin position="17"/>
        <end position="162"/>
    </location>
</feature>
<dbReference type="Gene3D" id="3.40.50.720">
    <property type="entry name" value="NAD(P)-binding Rossmann-like Domain"/>
    <property type="match status" value="1"/>
</dbReference>
<evidence type="ECO:0000313" key="5">
    <source>
        <dbReference type="EMBL" id="KAH0966036.1"/>
    </source>
</evidence>
<sequence length="352" mass="37902">MDQLASRQQQLDAMMESVLIIGAGELGLCVIEALAAHPQRNRMKKMSVLVRAATLESTAAAEKQQTVQRIRALGAEFETADVVQASVAELAGILSRYGTVVSCSGMELPAGTQTKLAQAALAGRVRRYFPWQFGMDYEAIGEGSSQHLFDEQLRVRAMLREATAVEEQEEQEEQGGSKGGGTEWVIVSTGLFMSFLFVAAFGVVDLEKRTVRALGGWEQELTATTPRDIGRATAEVVVDPREIRNQVVYTAGDTISYARLADTLDGHFGGAPFRRELWDAATLRRQVEEADGGEAVMARYRDTFAQGRGVAWGMDGTLNAQRGMAMTDVDGYLREMGAGGSGPEPGAGPASG</sequence>
<organism evidence="5 6">
    <name type="scientific">Hirsutella rhossiliensis</name>
    <dbReference type="NCBI Taxonomy" id="111463"/>
    <lineage>
        <taxon>Eukaryota</taxon>
        <taxon>Fungi</taxon>
        <taxon>Dikarya</taxon>
        <taxon>Ascomycota</taxon>
        <taxon>Pezizomycotina</taxon>
        <taxon>Sordariomycetes</taxon>
        <taxon>Hypocreomycetidae</taxon>
        <taxon>Hypocreales</taxon>
        <taxon>Ophiocordycipitaceae</taxon>
        <taxon>Hirsutella</taxon>
    </lineage>
</organism>
<protein>
    <submittedName>
        <fullName evidence="5">NmrA-like family domain-containing protein</fullName>
    </submittedName>
</protein>
<dbReference type="SUPFAM" id="SSF51735">
    <property type="entry name" value="NAD(P)-binding Rossmann-fold domains"/>
    <property type="match status" value="1"/>
</dbReference>
<dbReference type="InterPro" id="IPR008030">
    <property type="entry name" value="NmrA-like"/>
</dbReference>
<feature type="transmembrane region" description="Helical" evidence="3">
    <location>
        <begin position="184"/>
        <end position="204"/>
    </location>
</feature>
<keyword evidence="2" id="KW-0560">Oxidoreductase</keyword>
<dbReference type="Proteomes" id="UP000824596">
    <property type="component" value="Unassembled WGS sequence"/>
</dbReference>
<proteinExistence type="predicted"/>
<dbReference type="CDD" id="cd05259">
    <property type="entry name" value="PCBER_SDR_a"/>
    <property type="match status" value="1"/>
</dbReference>
<evidence type="ECO:0000313" key="6">
    <source>
        <dbReference type="Proteomes" id="UP000824596"/>
    </source>
</evidence>
<dbReference type="AlphaFoldDB" id="A0A9P8SMD9"/>
<dbReference type="InterPro" id="IPR036291">
    <property type="entry name" value="NAD(P)-bd_dom_sf"/>
</dbReference>
<dbReference type="EMBL" id="JAIZPD010000003">
    <property type="protein sequence ID" value="KAH0966036.1"/>
    <property type="molecule type" value="Genomic_DNA"/>
</dbReference>
<keyword evidence="1" id="KW-0521">NADP</keyword>
<dbReference type="Gene3D" id="3.90.25.10">
    <property type="entry name" value="UDP-galactose 4-epimerase, domain 1"/>
    <property type="match status" value="1"/>
</dbReference>
<keyword evidence="3" id="KW-1133">Transmembrane helix</keyword>
<keyword evidence="3" id="KW-0812">Transmembrane</keyword>
<dbReference type="PANTHER" id="PTHR47706">
    <property type="entry name" value="NMRA-LIKE FAMILY PROTEIN"/>
    <property type="match status" value="1"/>
</dbReference>
<accession>A0A9P8SMD9</accession>
<dbReference type="RefSeq" id="XP_044723549.1">
    <property type="nucleotide sequence ID" value="XM_044862523.1"/>
</dbReference>
<dbReference type="Pfam" id="PF05368">
    <property type="entry name" value="NmrA"/>
    <property type="match status" value="1"/>
</dbReference>
<dbReference type="InterPro" id="IPR051609">
    <property type="entry name" value="NmrA/Isoflavone_reductase-like"/>
</dbReference>
<dbReference type="OrthoDB" id="5283654at2759"/>
<evidence type="ECO:0000256" key="1">
    <source>
        <dbReference type="ARBA" id="ARBA00022857"/>
    </source>
</evidence>
<keyword evidence="3" id="KW-0472">Membrane</keyword>
<keyword evidence="6" id="KW-1185">Reference proteome</keyword>
<evidence type="ECO:0000259" key="4">
    <source>
        <dbReference type="Pfam" id="PF05368"/>
    </source>
</evidence>
<reference evidence="5" key="1">
    <citation type="submission" date="2021-09" db="EMBL/GenBank/DDBJ databases">
        <title>A high-quality genome of the endoparasitic fungus Hirsutella rhossiliensis with a comparison of Hirsutella genomes reveals transposable elements contributing to genome size variation.</title>
        <authorList>
            <person name="Lin R."/>
            <person name="Jiao Y."/>
            <person name="Sun X."/>
            <person name="Ling J."/>
            <person name="Xie B."/>
            <person name="Cheng X."/>
        </authorList>
    </citation>
    <scope>NUCLEOTIDE SEQUENCE</scope>
    <source>
        <strain evidence="5">HR02</strain>
    </source>
</reference>
<dbReference type="GO" id="GO:0016491">
    <property type="term" value="F:oxidoreductase activity"/>
    <property type="evidence" value="ECO:0007669"/>
    <property type="project" value="UniProtKB-KW"/>
</dbReference>